<organism evidence="3 4">
    <name type="scientific">Flavobacterium calami</name>
    <dbReference type="NCBI Taxonomy" id="3139144"/>
    <lineage>
        <taxon>Bacteria</taxon>
        <taxon>Pseudomonadati</taxon>
        <taxon>Bacteroidota</taxon>
        <taxon>Flavobacteriia</taxon>
        <taxon>Flavobacteriales</taxon>
        <taxon>Flavobacteriaceae</taxon>
        <taxon>Flavobacterium</taxon>
    </lineage>
</organism>
<dbReference type="Pfam" id="PF05299">
    <property type="entry name" value="Peptidase_M61"/>
    <property type="match status" value="1"/>
</dbReference>
<evidence type="ECO:0008006" key="5">
    <source>
        <dbReference type="Google" id="ProtNLM"/>
    </source>
</evidence>
<dbReference type="InterPro" id="IPR027268">
    <property type="entry name" value="Peptidase_M4/M1_CTD_sf"/>
</dbReference>
<dbReference type="PROSITE" id="PS51257">
    <property type="entry name" value="PROKAR_LIPOPROTEIN"/>
    <property type="match status" value="1"/>
</dbReference>
<feature type="domain" description="Peptidase M61 N-terminal" evidence="2">
    <location>
        <begin position="37"/>
        <end position="204"/>
    </location>
</feature>
<dbReference type="InterPro" id="IPR040756">
    <property type="entry name" value="Peptidase_M61_N"/>
</dbReference>
<reference evidence="3 4" key="1">
    <citation type="submission" date="2024-04" db="EMBL/GenBank/DDBJ databases">
        <title>Flavobacterium sp. DGU38 16S ribosomal RNA gene Genome sequencing and assembly.</title>
        <authorList>
            <person name="Park S."/>
        </authorList>
    </citation>
    <scope>NUCLEOTIDE SEQUENCE [LARGE SCALE GENOMIC DNA]</scope>
    <source>
        <strain evidence="3 4">DGU38</strain>
    </source>
</reference>
<dbReference type="InterPro" id="IPR007963">
    <property type="entry name" value="Peptidase_M61_catalytic"/>
</dbReference>
<sequence length="530" mass="61426">MKYKIEIIKICFCLIVFQIAISCKTGSKTVNAEIKQNYSVSFKDPESHYLEVVLDFDQLKTKQTNLVLPVWTPGYYLILDTPRYIVDFDVTDVNGSKIKWSKKSKNCWVVENGENAKITVKYRVFANKKSVAESYVDSEKAFLMPNTIFMHVENLLENPVKLTVNPYKNWKKVSTGLKPINESGFTFTAKNVDIFYDSPIYLGNQKVINFEHEGKSYSLGITTPQGLNEEKFTSDLKKIMTATTAIMKKVPYDYYSYIMMEAGGGGLEHWNSQAIFTNGTFDFKSDEEYTDFLNFVTHEYFHLYNVKAIRPIELGPFDYNKENYTSMLWVSEGFTVYYEYIIMMKAGLLNGNEALKYITESIKRYENIEGNKHMSLARSSFDIWLNFFNRESNAQQTTISYYNKGPIIGFLLDLEIRNNTQNQKSLDDVMRFLYNEYYEKKGRGFTEAEFWQVAEQIAGKSLVEIKDYVNTTTEIDYPKYLNYAGLQIDLSPINTSANKENVIERSFEIKELPEASGLQLQIRKSIFKID</sequence>
<dbReference type="Gene3D" id="2.60.40.3650">
    <property type="match status" value="1"/>
</dbReference>
<dbReference type="SUPFAM" id="SSF55486">
    <property type="entry name" value="Metalloproteases ('zincins'), catalytic domain"/>
    <property type="match status" value="1"/>
</dbReference>
<dbReference type="InterPro" id="IPR024191">
    <property type="entry name" value="Peptidase_M61"/>
</dbReference>
<evidence type="ECO:0000313" key="3">
    <source>
        <dbReference type="EMBL" id="MEL1253561.1"/>
    </source>
</evidence>
<accession>A0ABU9IM84</accession>
<dbReference type="EMBL" id="JBBYHS010000006">
    <property type="protein sequence ID" value="MEL1253561.1"/>
    <property type="molecule type" value="Genomic_DNA"/>
</dbReference>
<dbReference type="Gene3D" id="1.10.390.10">
    <property type="entry name" value="Neutral Protease Domain 2"/>
    <property type="match status" value="1"/>
</dbReference>
<evidence type="ECO:0000259" key="1">
    <source>
        <dbReference type="Pfam" id="PF05299"/>
    </source>
</evidence>
<dbReference type="Pfam" id="PF17899">
    <property type="entry name" value="Peptidase_M61_N"/>
    <property type="match status" value="1"/>
</dbReference>
<feature type="domain" description="Peptidase M61 catalytic" evidence="1">
    <location>
        <begin position="292"/>
        <end position="408"/>
    </location>
</feature>
<dbReference type="RefSeq" id="WP_341691059.1">
    <property type="nucleotide sequence ID" value="NZ_JBBYHS010000006.1"/>
</dbReference>
<dbReference type="Proteomes" id="UP001485226">
    <property type="component" value="Unassembled WGS sequence"/>
</dbReference>
<gene>
    <name evidence="3" type="ORF">AAEO57_07240</name>
</gene>
<proteinExistence type="predicted"/>
<name>A0ABU9IM84_9FLAO</name>
<evidence type="ECO:0000313" key="4">
    <source>
        <dbReference type="Proteomes" id="UP001485226"/>
    </source>
</evidence>
<comment type="caution">
    <text evidence="3">The sequence shown here is derived from an EMBL/GenBank/DDBJ whole genome shotgun (WGS) entry which is preliminary data.</text>
</comment>
<protein>
    <recommendedName>
        <fullName evidence="5">Metalloprotease, contains C-terminal PDZ domain</fullName>
    </recommendedName>
</protein>
<evidence type="ECO:0000259" key="2">
    <source>
        <dbReference type="Pfam" id="PF17899"/>
    </source>
</evidence>
<dbReference type="PIRSF" id="PIRSF016493">
    <property type="entry name" value="Glycyl_aminpptds"/>
    <property type="match status" value="1"/>
</dbReference>
<keyword evidence="4" id="KW-1185">Reference proteome</keyword>